<evidence type="ECO:0000313" key="2">
    <source>
        <dbReference type="EMBL" id="CBH76536.1"/>
    </source>
</evidence>
<name>E6PJ94_9ZZZZ</name>
<dbReference type="EMBL" id="CABL01000019">
    <property type="protein sequence ID" value="CBH76536.1"/>
    <property type="molecule type" value="Genomic_DNA"/>
</dbReference>
<sequence length="104" mass="10883">MAIRPADLQLAYLAAPQNAAIVANIALAPQAAQQAAALAFAQQATEREESIAEAANSEHEGAVRERTQGESRGFYQAPDRRQGGGADDDSSDGGGEQHFIDTMA</sequence>
<reference evidence="2" key="1">
    <citation type="submission" date="2009-10" db="EMBL/GenBank/DDBJ databases">
        <title>Diversity of trophic interactions inside an arsenic-rich microbial ecosystem.</title>
        <authorList>
            <person name="Bertin P.N."/>
            <person name="Heinrich-Salmeron A."/>
            <person name="Pelletier E."/>
            <person name="Goulhen-Chollet F."/>
            <person name="Arsene-Ploetze F."/>
            <person name="Gallien S."/>
            <person name="Calteau A."/>
            <person name="Vallenet D."/>
            <person name="Casiot C."/>
            <person name="Chane-Woon-Ming B."/>
            <person name="Giloteaux L."/>
            <person name="Barakat M."/>
            <person name="Bonnefoy V."/>
            <person name="Bruneel O."/>
            <person name="Chandler M."/>
            <person name="Cleiss J."/>
            <person name="Duran R."/>
            <person name="Elbaz-Poulichet F."/>
            <person name="Fonknechten N."/>
            <person name="Lauga B."/>
            <person name="Mornico D."/>
            <person name="Ortet P."/>
            <person name="Schaeffer C."/>
            <person name="Siguier P."/>
            <person name="Alexander Thil Smith A."/>
            <person name="Van Dorsselaer A."/>
            <person name="Weissenbach J."/>
            <person name="Medigue C."/>
            <person name="Le Paslier D."/>
        </authorList>
    </citation>
    <scope>NUCLEOTIDE SEQUENCE</scope>
</reference>
<gene>
    <name evidence="2" type="ORF">CARN1_1018</name>
</gene>
<proteinExistence type="predicted"/>
<accession>E6PJ94</accession>
<protein>
    <submittedName>
        <fullName evidence="2">Uncharacterized protein</fullName>
    </submittedName>
</protein>
<feature type="region of interest" description="Disordered" evidence="1">
    <location>
        <begin position="40"/>
        <end position="104"/>
    </location>
</feature>
<organism evidence="2">
    <name type="scientific">mine drainage metagenome</name>
    <dbReference type="NCBI Taxonomy" id="410659"/>
    <lineage>
        <taxon>unclassified sequences</taxon>
        <taxon>metagenomes</taxon>
        <taxon>ecological metagenomes</taxon>
    </lineage>
</organism>
<comment type="caution">
    <text evidence="2">The sequence shown here is derived from an EMBL/GenBank/DDBJ whole genome shotgun (WGS) entry which is preliminary data.</text>
</comment>
<dbReference type="AlphaFoldDB" id="E6PJ94"/>
<feature type="compositionally biased region" description="Basic and acidic residues" evidence="1">
    <location>
        <begin position="45"/>
        <end position="69"/>
    </location>
</feature>
<evidence type="ECO:0000256" key="1">
    <source>
        <dbReference type="SAM" id="MobiDB-lite"/>
    </source>
</evidence>